<gene>
    <name evidence="1" type="ORF">PVK06_035383</name>
</gene>
<comment type="caution">
    <text evidence="1">The sequence shown here is derived from an EMBL/GenBank/DDBJ whole genome shotgun (WGS) entry which is preliminary data.</text>
</comment>
<name>A0ABR0NH78_GOSAR</name>
<protein>
    <submittedName>
        <fullName evidence="1">Uncharacterized protein</fullName>
    </submittedName>
</protein>
<accession>A0ABR0NH78</accession>
<evidence type="ECO:0000313" key="2">
    <source>
        <dbReference type="Proteomes" id="UP001358586"/>
    </source>
</evidence>
<dbReference type="EMBL" id="JARKNE010000010">
    <property type="protein sequence ID" value="KAK5794174.1"/>
    <property type="molecule type" value="Genomic_DNA"/>
</dbReference>
<sequence length="195" mass="21653">MSLFCGGVVGPQMKSEVKQELERRGVQELSKAMIMVESLIEFVSRKDKIESSKPKEKCNGRRRSALVDMTTSNLFISEKVMSKLGLSVSKSTKKINMINALLVPFVDFICILHTQQQQFVVPVSRDMRDRTKVLPVIQLAKDVSCGGNNDLVDRNATKTPLKMLEVQKTDAKPIEVSVGLPPMREVGCASDLGEK</sequence>
<reference evidence="1 2" key="1">
    <citation type="submission" date="2023-03" db="EMBL/GenBank/DDBJ databases">
        <title>WGS of Gossypium arboreum.</title>
        <authorList>
            <person name="Yu D."/>
        </authorList>
    </citation>
    <scope>NUCLEOTIDE SEQUENCE [LARGE SCALE GENOMIC DNA]</scope>
    <source>
        <tissue evidence="1">Leaf</tissue>
    </source>
</reference>
<proteinExistence type="predicted"/>
<organism evidence="1 2">
    <name type="scientific">Gossypium arboreum</name>
    <name type="common">Tree cotton</name>
    <name type="synonym">Gossypium nanking</name>
    <dbReference type="NCBI Taxonomy" id="29729"/>
    <lineage>
        <taxon>Eukaryota</taxon>
        <taxon>Viridiplantae</taxon>
        <taxon>Streptophyta</taxon>
        <taxon>Embryophyta</taxon>
        <taxon>Tracheophyta</taxon>
        <taxon>Spermatophyta</taxon>
        <taxon>Magnoliopsida</taxon>
        <taxon>eudicotyledons</taxon>
        <taxon>Gunneridae</taxon>
        <taxon>Pentapetalae</taxon>
        <taxon>rosids</taxon>
        <taxon>malvids</taxon>
        <taxon>Malvales</taxon>
        <taxon>Malvaceae</taxon>
        <taxon>Malvoideae</taxon>
        <taxon>Gossypium</taxon>
    </lineage>
</organism>
<dbReference type="Proteomes" id="UP001358586">
    <property type="component" value="Chromosome 10"/>
</dbReference>
<evidence type="ECO:0000313" key="1">
    <source>
        <dbReference type="EMBL" id="KAK5794174.1"/>
    </source>
</evidence>
<keyword evidence="2" id="KW-1185">Reference proteome</keyword>